<gene>
    <name evidence="11" type="ORF">IPOD504_LOCUS16392</name>
</gene>
<keyword evidence="4 10" id="KW-0812">Transmembrane</keyword>
<feature type="transmembrane region" description="Helical" evidence="10">
    <location>
        <begin position="226"/>
        <end position="248"/>
    </location>
</feature>
<comment type="subcellular location">
    <subcellularLocation>
        <location evidence="1">Membrane</location>
        <topology evidence="1">Multi-pass membrane protein</topology>
    </subcellularLocation>
</comment>
<evidence type="ECO:0000256" key="4">
    <source>
        <dbReference type="ARBA" id="ARBA00022692"/>
    </source>
</evidence>
<feature type="non-terminal residue" evidence="11">
    <location>
        <position position="264"/>
    </location>
</feature>
<feature type="transmembrane region" description="Helical" evidence="10">
    <location>
        <begin position="20"/>
        <end position="41"/>
    </location>
</feature>
<feature type="transmembrane region" description="Helical" evidence="10">
    <location>
        <begin position="164"/>
        <end position="186"/>
    </location>
</feature>
<evidence type="ECO:0000256" key="9">
    <source>
        <dbReference type="ARBA" id="ARBA00023160"/>
    </source>
</evidence>
<evidence type="ECO:0000256" key="3">
    <source>
        <dbReference type="ARBA" id="ARBA00022679"/>
    </source>
</evidence>
<dbReference type="EMBL" id="OW152820">
    <property type="protein sequence ID" value="CAH2074981.1"/>
    <property type="molecule type" value="Genomic_DNA"/>
</dbReference>
<evidence type="ECO:0000256" key="6">
    <source>
        <dbReference type="ARBA" id="ARBA00022989"/>
    </source>
</evidence>
<feature type="transmembrane region" description="Helical" evidence="10">
    <location>
        <begin position="198"/>
        <end position="220"/>
    </location>
</feature>
<dbReference type="Proteomes" id="UP000837857">
    <property type="component" value="Chromosome 8"/>
</dbReference>
<dbReference type="EC" id="2.3.1.199" evidence="10"/>
<organism evidence="11 12">
    <name type="scientific">Iphiclides podalirius</name>
    <name type="common">scarce swallowtail</name>
    <dbReference type="NCBI Taxonomy" id="110791"/>
    <lineage>
        <taxon>Eukaryota</taxon>
        <taxon>Metazoa</taxon>
        <taxon>Ecdysozoa</taxon>
        <taxon>Arthropoda</taxon>
        <taxon>Hexapoda</taxon>
        <taxon>Insecta</taxon>
        <taxon>Pterygota</taxon>
        <taxon>Neoptera</taxon>
        <taxon>Endopterygota</taxon>
        <taxon>Lepidoptera</taxon>
        <taxon>Glossata</taxon>
        <taxon>Ditrysia</taxon>
        <taxon>Papilionoidea</taxon>
        <taxon>Papilionidae</taxon>
        <taxon>Papilioninae</taxon>
        <taxon>Iphiclides</taxon>
    </lineage>
</organism>
<dbReference type="Pfam" id="PF01151">
    <property type="entry name" value="ELO"/>
    <property type="match status" value="1"/>
</dbReference>
<evidence type="ECO:0000256" key="7">
    <source>
        <dbReference type="ARBA" id="ARBA00023098"/>
    </source>
</evidence>
<name>A0ABN8J670_9NEOP</name>
<protein>
    <recommendedName>
        <fullName evidence="10">Elongation of very long chain fatty acids protein</fullName>
        <ecNumber evidence="10">2.3.1.199</ecNumber>
    </recommendedName>
    <alternativeName>
        <fullName evidence="10">Very-long-chain 3-oxoacyl-CoA synthase</fullName>
    </alternativeName>
</protein>
<dbReference type="PANTHER" id="PTHR11157:SF69">
    <property type="entry name" value="ELONGATION OF VERY LONG CHAIN FATTY ACIDS PROTEIN 7"/>
    <property type="match status" value="1"/>
</dbReference>
<sequence length="264" mass="31280">MWDGYGYLVEDLADPRTKDWFLVKNPLIIASILVSYNYFCIKMGPNIMKNREPFEMKIIIKLYNLFHIMLSMFIFREACVEVFFRDFSLFCHRVNQSTDPTTLRLLSAVWLYYVAKLAELLDTVIFVLKKSNRQISFLHLYHHTLMAVAAWVAVKYFPGGQAIIIGWINSFIHIIMYIYYLMASYGPKYKRYLWWKKYLTVMQIVQFGVISIQFIISLFHDCGFPTVIKLLVITGTSAFTWMFSSFYYNSYIKPRELKKCNTCE</sequence>
<feature type="transmembrane region" description="Helical" evidence="10">
    <location>
        <begin position="140"/>
        <end position="158"/>
    </location>
</feature>
<dbReference type="InterPro" id="IPR002076">
    <property type="entry name" value="ELO_fam"/>
</dbReference>
<comment type="similarity">
    <text evidence="10">Belongs to the ELO family.</text>
</comment>
<evidence type="ECO:0000256" key="2">
    <source>
        <dbReference type="ARBA" id="ARBA00022516"/>
    </source>
</evidence>
<evidence type="ECO:0000313" key="12">
    <source>
        <dbReference type="Proteomes" id="UP000837857"/>
    </source>
</evidence>
<keyword evidence="5 10" id="KW-0276">Fatty acid metabolism</keyword>
<feature type="transmembrane region" description="Helical" evidence="10">
    <location>
        <begin position="110"/>
        <end position="128"/>
    </location>
</feature>
<evidence type="ECO:0000256" key="8">
    <source>
        <dbReference type="ARBA" id="ARBA00023136"/>
    </source>
</evidence>
<evidence type="ECO:0000313" key="11">
    <source>
        <dbReference type="EMBL" id="CAH2074981.1"/>
    </source>
</evidence>
<accession>A0ABN8J670</accession>
<reference evidence="11" key="1">
    <citation type="submission" date="2022-03" db="EMBL/GenBank/DDBJ databases">
        <authorList>
            <person name="Martin H S."/>
        </authorList>
    </citation>
    <scope>NUCLEOTIDE SEQUENCE</scope>
</reference>
<keyword evidence="8 10" id="KW-0472">Membrane</keyword>
<evidence type="ECO:0000256" key="5">
    <source>
        <dbReference type="ARBA" id="ARBA00022832"/>
    </source>
</evidence>
<evidence type="ECO:0000256" key="1">
    <source>
        <dbReference type="ARBA" id="ARBA00004141"/>
    </source>
</evidence>
<keyword evidence="7 10" id="KW-0443">Lipid metabolism</keyword>
<feature type="transmembrane region" description="Helical" evidence="10">
    <location>
        <begin position="62"/>
        <end position="84"/>
    </location>
</feature>
<dbReference type="PANTHER" id="PTHR11157">
    <property type="entry name" value="FATTY ACID ACYL TRANSFERASE-RELATED"/>
    <property type="match status" value="1"/>
</dbReference>
<keyword evidence="3 10" id="KW-0808">Transferase</keyword>
<evidence type="ECO:0000256" key="10">
    <source>
        <dbReference type="RuleBase" id="RU361115"/>
    </source>
</evidence>
<keyword evidence="2 10" id="KW-0444">Lipid biosynthesis</keyword>
<keyword evidence="9 10" id="KW-0275">Fatty acid biosynthesis</keyword>
<keyword evidence="12" id="KW-1185">Reference proteome</keyword>
<keyword evidence="6 10" id="KW-1133">Transmembrane helix</keyword>
<proteinExistence type="inferred from homology"/>
<comment type="catalytic activity">
    <reaction evidence="10">
        <text>a very-long-chain acyl-CoA + malonyl-CoA + H(+) = a very-long-chain 3-oxoacyl-CoA + CO2 + CoA</text>
        <dbReference type="Rhea" id="RHEA:32727"/>
        <dbReference type="ChEBI" id="CHEBI:15378"/>
        <dbReference type="ChEBI" id="CHEBI:16526"/>
        <dbReference type="ChEBI" id="CHEBI:57287"/>
        <dbReference type="ChEBI" id="CHEBI:57384"/>
        <dbReference type="ChEBI" id="CHEBI:90725"/>
        <dbReference type="ChEBI" id="CHEBI:90736"/>
        <dbReference type="EC" id="2.3.1.199"/>
    </reaction>
</comment>